<name>A0A8X7NR22_CANPA</name>
<dbReference type="PROSITE" id="PS50102">
    <property type="entry name" value="RRM"/>
    <property type="match status" value="1"/>
</dbReference>
<protein>
    <submittedName>
        <fullName evidence="5">RNA recognition motif family protein</fullName>
    </submittedName>
</protein>
<dbReference type="Gene3D" id="3.30.70.330">
    <property type="match status" value="1"/>
</dbReference>
<feature type="compositionally biased region" description="Polar residues" evidence="3">
    <location>
        <begin position="269"/>
        <end position="293"/>
    </location>
</feature>
<feature type="compositionally biased region" description="Low complexity" evidence="3">
    <location>
        <begin position="236"/>
        <end position="260"/>
    </location>
</feature>
<gene>
    <name evidence="5" type="ORF">FOB60_000933</name>
</gene>
<evidence type="ECO:0000313" key="6">
    <source>
        <dbReference type="Proteomes" id="UP000590412"/>
    </source>
</evidence>
<dbReference type="InterPro" id="IPR035979">
    <property type="entry name" value="RBD_domain_sf"/>
</dbReference>
<comment type="caution">
    <text evidence="5">The sequence shown here is derived from an EMBL/GenBank/DDBJ whole genome shotgun (WGS) entry which is preliminary data.</text>
</comment>
<dbReference type="Proteomes" id="UP000590412">
    <property type="component" value="Unassembled WGS sequence"/>
</dbReference>
<evidence type="ECO:0000256" key="3">
    <source>
        <dbReference type="SAM" id="MobiDB-lite"/>
    </source>
</evidence>
<accession>A0A8X7NR22</accession>
<evidence type="ECO:0000259" key="4">
    <source>
        <dbReference type="PROSITE" id="PS50102"/>
    </source>
</evidence>
<dbReference type="InterPro" id="IPR000504">
    <property type="entry name" value="RRM_dom"/>
</dbReference>
<dbReference type="Pfam" id="PF00076">
    <property type="entry name" value="RRM_1"/>
    <property type="match status" value="1"/>
</dbReference>
<dbReference type="PANTHER" id="PTHR23003:SF54">
    <property type="entry name" value="REGULATOR OF RDNA TRANSCRIPTION PROTEIN 5"/>
    <property type="match status" value="1"/>
</dbReference>
<dbReference type="SUPFAM" id="SSF54928">
    <property type="entry name" value="RNA-binding domain, RBD"/>
    <property type="match status" value="1"/>
</dbReference>
<dbReference type="GO" id="GO:0005737">
    <property type="term" value="C:cytoplasm"/>
    <property type="evidence" value="ECO:0007669"/>
    <property type="project" value="TreeGrafter"/>
</dbReference>
<proteinExistence type="predicted"/>
<evidence type="ECO:0000256" key="1">
    <source>
        <dbReference type="ARBA" id="ARBA00022884"/>
    </source>
</evidence>
<reference evidence="5" key="1">
    <citation type="submission" date="2020-03" db="EMBL/GenBank/DDBJ databases">
        <title>FDA dAtabase for Regulatory Grade micrObial Sequences (FDA-ARGOS): Supporting development and validation of Infectious Disease Dx tests.</title>
        <authorList>
            <person name="Campos J."/>
            <person name="Goldberg B."/>
            <person name="Tallon L."/>
            <person name="Sadzewicz L."/>
            <person name="Vavikolanu K."/>
            <person name="Mehta A."/>
            <person name="Aluvathingal J."/>
            <person name="Nadendla S."/>
            <person name="Nandy P."/>
            <person name="Geyer C."/>
            <person name="Yan Y."/>
            <person name="Sichtig H."/>
        </authorList>
    </citation>
    <scope>NUCLEOTIDE SEQUENCE [LARGE SCALE GENOMIC DNA]</scope>
    <source>
        <strain evidence="5">FDAARGOS_652</strain>
    </source>
</reference>
<dbReference type="SMART" id="SM00360">
    <property type="entry name" value="RRM"/>
    <property type="match status" value="1"/>
</dbReference>
<dbReference type="InterPro" id="IPR012677">
    <property type="entry name" value="Nucleotide-bd_a/b_plait_sf"/>
</dbReference>
<sequence length="293" mass="33223">MSAHEPTSHCQVYIKNLHYLTTEDDLRTLFEKYNPYTVKLGKNGKRKPYGFAYVELSTSQHVEEAVKEFDGSVFNGKKLIVKAYQPYKPYQKLWWRRTKPTEETQNHDAPDAELLADAVSKDRILITNIRGRVNYVRVEHFLMKYNPSDIIICKDKKSIMNPIKLTGTYYSALVTVDTSTKSVKEIIESLKSTKLCGKRVELMPATLKQVEEFEKEAILQGFPHEGLERIPDVETEQVPPEQVPPEQVSPEQVPPEQVSPAVPMELNSPAPTSMIVSPGSTISSNFNGRINSP</sequence>
<dbReference type="AlphaFoldDB" id="A0A8X7NR22"/>
<evidence type="ECO:0000313" key="5">
    <source>
        <dbReference type="EMBL" id="KAF6059351.1"/>
    </source>
</evidence>
<dbReference type="EMBL" id="JABWAB010000001">
    <property type="protein sequence ID" value="KAF6059351.1"/>
    <property type="molecule type" value="Genomic_DNA"/>
</dbReference>
<keyword evidence="1 2" id="KW-0694">RNA-binding</keyword>
<dbReference type="GO" id="GO:0005634">
    <property type="term" value="C:nucleus"/>
    <property type="evidence" value="ECO:0007669"/>
    <property type="project" value="TreeGrafter"/>
</dbReference>
<dbReference type="GO" id="GO:1990904">
    <property type="term" value="C:ribonucleoprotein complex"/>
    <property type="evidence" value="ECO:0007669"/>
    <property type="project" value="TreeGrafter"/>
</dbReference>
<feature type="region of interest" description="Disordered" evidence="3">
    <location>
        <begin position="235"/>
        <end position="293"/>
    </location>
</feature>
<evidence type="ECO:0000256" key="2">
    <source>
        <dbReference type="PROSITE-ProRule" id="PRU00176"/>
    </source>
</evidence>
<dbReference type="GO" id="GO:0003729">
    <property type="term" value="F:mRNA binding"/>
    <property type="evidence" value="ECO:0007669"/>
    <property type="project" value="TreeGrafter"/>
</dbReference>
<dbReference type="PANTHER" id="PTHR23003">
    <property type="entry name" value="RNA RECOGNITION MOTIF RRM DOMAIN CONTAINING PROTEIN"/>
    <property type="match status" value="1"/>
</dbReference>
<dbReference type="InterPro" id="IPR050374">
    <property type="entry name" value="RRT5_SRSF_SR"/>
</dbReference>
<organism evidence="5 6">
    <name type="scientific">Candida parapsilosis</name>
    <name type="common">Yeast</name>
    <dbReference type="NCBI Taxonomy" id="5480"/>
    <lineage>
        <taxon>Eukaryota</taxon>
        <taxon>Fungi</taxon>
        <taxon>Dikarya</taxon>
        <taxon>Ascomycota</taxon>
        <taxon>Saccharomycotina</taxon>
        <taxon>Pichiomycetes</taxon>
        <taxon>Debaryomycetaceae</taxon>
        <taxon>Candida/Lodderomyces clade</taxon>
        <taxon>Candida</taxon>
    </lineage>
</organism>
<feature type="domain" description="RRM" evidence="4">
    <location>
        <begin position="10"/>
        <end position="86"/>
    </location>
</feature>